<feature type="chain" id="PRO_5022871369" evidence="1">
    <location>
        <begin position="19"/>
        <end position="275"/>
    </location>
</feature>
<feature type="signal peptide" evidence="1">
    <location>
        <begin position="1"/>
        <end position="18"/>
    </location>
</feature>
<sequence>MNRFSLVALVFSVVPALARGDQPTTLPTSPPAVAMPTTVTTMPAVAVNCTPPLMQPLGVVPTVPPPIGTCVTYSEKRPGLFQSLLSCFRRPATCDTCGPTSCPTPPPIVIHVPKDCATGSCATGSCPTKSHVIARPHVVARPSANGTCWDRFKTWFCWKPCNEQLLPAFCPEPYRAPLTAYFPRCEEPTPGLPCGTCGHSKPGKKCTTPNCPTTTCATGGCPTTTSCPTAYGPVVSPWVYAGTPMPPTVASVPVAAPIPTAQPQANLLARPFTSP</sequence>
<organism evidence="2 3">
    <name type="scientific">Limnoglobus roseus</name>
    <dbReference type="NCBI Taxonomy" id="2598579"/>
    <lineage>
        <taxon>Bacteria</taxon>
        <taxon>Pseudomonadati</taxon>
        <taxon>Planctomycetota</taxon>
        <taxon>Planctomycetia</taxon>
        <taxon>Gemmatales</taxon>
        <taxon>Gemmataceae</taxon>
        <taxon>Limnoglobus</taxon>
    </lineage>
</organism>
<keyword evidence="1" id="KW-0732">Signal</keyword>
<evidence type="ECO:0000313" key="2">
    <source>
        <dbReference type="EMBL" id="QEL16870.1"/>
    </source>
</evidence>
<accession>A0A5C1ADT8</accession>
<name>A0A5C1ADT8_9BACT</name>
<dbReference type="AlphaFoldDB" id="A0A5C1ADT8"/>
<dbReference type="EMBL" id="CP042425">
    <property type="protein sequence ID" value="QEL16870.1"/>
    <property type="molecule type" value="Genomic_DNA"/>
</dbReference>
<evidence type="ECO:0000256" key="1">
    <source>
        <dbReference type="SAM" id="SignalP"/>
    </source>
</evidence>
<keyword evidence="3" id="KW-1185">Reference proteome</keyword>
<dbReference type="KEGG" id="lrs:PX52LOC_03845"/>
<dbReference type="Proteomes" id="UP000324974">
    <property type="component" value="Chromosome"/>
</dbReference>
<reference evidence="3" key="1">
    <citation type="submission" date="2019-08" db="EMBL/GenBank/DDBJ databases">
        <title>Limnoglobus roseus gen. nov., sp. nov., a novel freshwater planctomycete with a giant genome from the family Gemmataceae.</title>
        <authorList>
            <person name="Kulichevskaya I.S."/>
            <person name="Naumoff D.G."/>
            <person name="Miroshnikov K."/>
            <person name="Ivanova A."/>
            <person name="Philippov D.A."/>
            <person name="Hakobyan A."/>
            <person name="Rijpstra I.C."/>
            <person name="Sinninghe Damste J.S."/>
            <person name="Liesack W."/>
            <person name="Dedysh S.N."/>
        </authorList>
    </citation>
    <scope>NUCLEOTIDE SEQUENCE [LARGE SCALE GENOMIC DNA]</scope>
    <source>
        <strain evidence="3">PX52</strain>
    </source>
</reference>
<evidence type="ECO:0000313" key="3">
    <source>
        <dbReference type="Proteomes" id="UP000324974"/>
    </source>
</evidence>
<dbReference type="RefSeq" id="WP_149111542.1">
    <property type="nucleotide sequence ID" value="NZ_CP042425.1"/>
</dbReference>
<protein>
    <submittedName>
        <fullName evidence="2">Uncharacterized protein</fullName>
    </submittedName>
</protein>
<gene>
    <name evidence="2" type="ORF">PX52LOC_03845</name>
</gene>
<proteinExistence type="predicted"/>